<dbReference type="Proteomes" id="UP001465153">
    <property type="component" value="Unassembled WGS sequence"/>
</dbReference>
<protein>
    <recommendedName>
        <fullName evidence="1">diguanylate cyclase</fullName>
        <ecNumber evidence="1">2.7.7.65</ecNumber>
    </recommendedName>
</protein>
<dbReference type="SMART" id="SM00267">
    <property type="entry name" value="GGDEF"/>
    <property type="match status" value="1"/>
</dbReference>
<dbReference type="PROSITE" id="PS50887">
    <property type="entry name" value="GGDEF"/>
    <property type="match status" value="1"/>
</dbReference>
<keyword evidence="6" id="KW-1185">Reference proteome</keyword>
<keyword evidence="3" id="KW-0175">Coiled coil</keyword>
<dbReference type="Gene3D" id="3.30.70.270">
    <property type="match status" value="1"/>
</dbReference>
<dbReference type="InterPro" id="IPR043128">
    <property type="entry name" value="Rev_trsase/Diguanyl_cyclase"/>
</dbReference>
<dbReference type="RefSeq" id="WP_353301786.1">
    <property type="nucleotide sequence ID" value="NZ_BAABWN010000002.1"/>
</dbReference>
<accession>A0ABQ0A5Y2</accession>
<dbReference type="InterPro" id="IPR050469">
    <property type="entry name" value="Diguanylate_Cyclase"/>
</dbReference>
<dbReference type="PANTHER" id="PTHR45138">
    <property type="entry name" value="REGULATORY COMPONENTS OF SENSORY TRANSDUCTION SYSTEM"/>
    <property type="match status" value="1"/>
</dbReference>
<evidence type="ECO:0000256" key="3">
    <source>
        <dbReference type="SAM" id="Coils"/>
    </source>
</evidence>
<comment type="caution">
    <text evidence="5">The sequence shown here is derived from an EMBL/GenBank/DDBJ whole genome shotgun (WGS) entry which is preliminary data.</text>
</comment>
<evidence type="ECO:0000256" key="1">
    <source>
        <dbReference type="ARBA" id="ARBA00012528"/>
    </source>
</evidence>
<dbReference type="NCBIfam" id="TIGR00254">
    <property type="entry name" value="GGDEF"/>
    <property type="match status" value="1"/>
</dbReference>
<comment type="catalytic activity">
    <reaction evidence="2">
        <text>2 GTP = 3',3'-c-di-GMP + 2 diphosphate</text>
        <dbReference type="Rhea" id="RHEA:24898"/>
        <dbReference type="ChEBI" id="CHEBI:33019"/>
        <dbReference type="ChEBI" id="CHEBI:37565"/>
        <dbReference type="ChEBI" id="CHEBI:58805"/>
        <dbReference type="EC" id="2.7.7.65"/>
    </reaction>
</comment>
<organism evidence="5 6">
    <name type="scientific">Sessilibacter corallicola</name>
    <dbReference type="NCBI Taxonomy" id="2904075"/>
    <lineage>
        <taxon>Bacteria</taxon>
        <taxon>Pseudomonadati</taxon>
        <taxon>Pseudomonadota</taxon>
        <taxon>Gammaproteobacteria</taxon>
        <taxon>Cellvibrionales</taxon>
        <taxon>Cellvibrionaceae</taxon>
        <taxon>Sessilibacter</taxon>
    </lineage>
</organism>
<dbReference type="SUPFAM" id="SSF55073">
    <property type="entry name" value="Nucleotide cyclase"/>
    <property type="match status" value="1"/>
</dbReference>
<dbReference type="InterPro" id="IPR000160">
    <property type="entry name" value="GGDEF_dom"/>
</dbReference>
<evidence type="ECO:0000259" key="4">
    <source>
        <dbReference type="PROSITE" id="PS50887"/>
    </source>
</evidence>
<gene>
    <name evidence="5" type="ORF">NBRC116591_08520</name>
</gene>
<dbReference type="CDD" id="cd01949">
    <property type="entry name" value="GGDEF"/>
    <property type="match status" value="1"/>
</dbReference>
<dbReference type="EC" id="2.7.7.65" evidence="1"/>
<evidence type="ECO:0000313" key="5">
    <source>
        <dbReference type="EMBL" id="GAA6167042.1"/>
    </source>
</evidence>
<feature type="coiled-coil region" evidence="3">
    <location>
        <begin position="99"/>
        <end position="173"/>
    </location>
</feature>
<proteinExistence type="predicted"/>
<feature type="domain" description="GGDEF" evidence="4">
    <location>
        <begin position="200"/>
        <end position="337"/>
    </location>
</feature>
<dbReference type="Pfam" id="PF00990">
    <property type="entry name" value="GGDEF"/>
    <property type="match status" value="1"/>
</dbReference>
<name>A0ABQ0A5Y2_9GAMM</name>
<dbReference type="PANTHER" id="PTHR45138:SF9">
    <property type="entry name" value="DIGUANYLATE CYCLASE DGCM-RELATED"/>
    <property type="match status" value="1"/>
</dbReference>
<evidence type="ECO:0000256" key="2">
    <source>
        <dbReference type="ARBA" id="ARBA00034247"/>
    </source>
</evidence>
<dbReference type="EMBL" id="BAABWN010000002">
    <property type="protein sequence ID" value="GAA6167042.1"/>
    <property type="molecule type" value="Genomic_DNA"/>
</dbReference>
<sequence>MIYQHNQTQANVIMGKCLKLLEQYELSPTPVNYAVAYELQVGKNVGLRSDYEELIENRSQINNYAMQHLYFSHLHEANHVDKEFAEPFTNVLRDTLSDIEESRKVVTNYQKELDESEKKLENFKPETTKQLITKLKKSTKMLKAEQQKLAVRLQQAETETNSLRVNLAKLEKEATIDTLSQLLNRQGLQKALNHTKFDHPHNSVILFDIDNFKDVNDNYGHIFGDHVIQHVAKEIKSRVRGRDLAIRYGGEEFLVILADTEIKGAQVVGEKIRSGVERLRWRNVKTGKQLPSITLSGGITQLKREESLQEDINSIISRADEALYNAKSAGRNRVKFK</sequence>
<dbReference type="InterPro" id="IPR029787">
    <property type="entry name" value="Nucleotide_cyclase"/>
</dbReference>
<evidence type="ECO:0000313" key="6">
    <source>
        <dbReference type="Proteomes" id="UP001465153"/>
    </source>
</evidence>
<reference evidence="5 6" key="1">
    <citation type="submission" date="2024-04" db="EMBL/GenBank/DDBJ databases">
        <title>Draft genome sequence of Sessilibacter corallicola NBRC 116591.</title>
        <authorList>
            <person name="Miyakawa T."/>
            <person name="Kusuya Y."/>
            <person name="Miura T."/>
        </authorList>
    </citation>
    <scope>NUCLEOTIDE SEQUENCE [LARGE SCALE GENOMIC DNA]</scope>
    <source>
        <strain evidence="5 6">KU-00831-HH</strain>
    </source>
</reference>